<evidence type="ECO:0000313" key="2">
    <source>
        <dbReference type="Proteomes" id="UP000829196"/>
    </source>
</evidence>
<dbReference type="Proteomes" id="UP000829196">
    <property type="component" value="Unassembled WGS sequence"/>
</dbReference>
<gene>
    <name evidence="1" type="ORF">KFK09_006537</name>
</gene>
<dbReference type="AlphaFoldDB" id="A0A8T3BTU2"/>
<dbReference type="OrthoDB" id="1937542at2759"/>
<evidence type="ECO:0008006" key="3">
    <source>
        <dbReference type="Google" id="ProtNLM"/>
    </source>
</evidence>
<dbReference type="EMBL" id="JAGYWB010000006">
    <property type="protein sequence ID" value="KAI0519097.1"/>
    <property type="molecule type" value="Genomic_DNA"/>
</dbReference>
<evidence type="ECO:0000313" key="1">
    <source>
        <dbReference type="EMBL" id="KAI0519097.1"/>
    </source>
</evidence>
<reference evidence="1" key="1">
    <citation type="journal article" date="2022" name="Front. Genet.">
        <title>Chromosome-Scale Assembly of the Dendrobium nobile Genome Provides Insights Into the Molecular Mechanism of the Biosynthesis of the Medicinal Active Ingredient of Dendrobium.</title>
        <authorList>
            <person name="Xu Q."/>
            <person name="Niu S.-C."/>
            <person name="Li K.-L."/>
            <person name="Zheng P.-J."/>
            <person name="Zhang X.-J."/>
            <person name="Jia Y."/>
            <person name="Liu Y."/>
            <person name="Niu Y.-X."/>
            <person name="Yu L.-H."/>
            <person name="Chen D.-F."/>
            <person name="Zhang G.-Q."/>
        </authorList>
    </citation>
    <scope>NUCLEOTIDE SEQUENCE</scope>
    <source>
        <tissue evidence="1">Leaf</tissue>
    </source>
</reference>
<keyword evidence="2" id="KW-1185">Reference proteome</keyword>
<name>A0A8T3BTU2_DENNO</name>
<comment type="caution">
    <text evidence="1">The sequence shown here is derived from an EMBL/GenBank/DDBJ whole genome shotgun (WGS) entry which is preliminary data.</text>
</comment>
<accession>A0A8T3BTU2</accession>
<protein>
    <recommendedName>
        <fullName evidence="3">Reverse transcriptase zinc-binding domain-containing protein</fullName>
    </recommendedName>
</protein>
<proteinExistence type="predicted"/>
<organism evidence="1 2">
    <name type="scientific">Dendrobium nobile</name>
    <name type="common">Orchid</name>
    <dbReference type="NCBI Taxonomy" id="94219"/>
    <lineage>
        <taxon>Eukaryota</taxon>
        <taxon>Viridiplantae</taxon>
        <taxon>Streptophyta</taxon>
        <taxon>Embryophyta</taxon>
        <taxon>Tracheophyta</taxon>
        <taxon>Spermatophyta</taxon>
        <taxon>Magnoliopsida</taxon>
        <taxon>Liliopsida</taxon>
        <taxon>Asparagales</taxon>
        <taxon>Orchidaceae</taxon>
        <taxon>Epidendroideae</taxon>
        <taxon>Malaxideae</taxon>
        <taxon>Dendrobiinae</taxon>
        <taxon>Dendrobium</taxon>
    </lineage>
</organism>
<sequence length="140" mass="16659">MSYRYPTNFSAFSITNDPITKMFLTEKLQFCQDKSESIRHLFFDCDYSYNTLIRLIPSLQNFLLRPNVSQALDFIGGLPGENKNRPFYLLLFNAIVYHLWRKRNNRRFNATAKCFTTLAFEIAKEVRLKALKWKRRESTN</sequence>